<dbReference type="EMBL" id="KF188458">
    <property type="protein sequence ID" value="AGT13369.1"/>
    <property type="molecule type" value="Genomic_DNA"/>
</dbReference>
<organism evidence="2 3">
    <name type="scientific">Bacillus phage Wip1</name>
    <dbReference type="NCBI Taxonomy" id="663237"/>
    <lineage>
        <taxon>Viruses</taxon>
        <taxon>Varidnaviria</taxon>
        <taxon>Bamfordvirae</taxon>
        <taxon>Preplasmiviricota</taxon>
        <taxon>Prepoliviricotina</taxon>
        <taxon>Tectiliviricetes</taxon>
        <taxon>Kalamavirales</taxon>
        <taxon>Tectiviridae</taxon>
        <taxon>Betatectivirus</taxon>
        <taxon>Betatectivirus Wip1</taxon>
    </lineage>
</organism>
<protein>
    <submittedName>
        <fullName evidence="2">Uncharacterized protein</fullName>
    </submittedName>
</protein>
<dbReference type="KEGG" id="vg:16359173"/>
<dbReference type="GeneID" id="16359173"/>
<name>S5XZZ4_9VIRU</name>
<feature type="transmembrane region" description="Helical" evidence="1">
    <location>
        <begin position="20"/>
        <end position="39"/>
    </location>
</feature>
<reference evidence="2 3" key="1">
    <citation type="journal article" date="2013" name="J. Bacteriol.">
        <title>Identification of a Ligand on the Wip1 Bacteriophage Highly Specific for a Receptor on Bacillus anthracis.</title>
        <authorList>
            <person name="Kan S."/>
            <person name="Fornelos N."/>
            <person name="Schuch R."/>
            <person name="Fischetti V.A."/>
        </authorList>
    </citation>
    <scope>NUCLEOTIDE SEQUENCE [LARGE SCALE GENOMIC DNA]</scope>
</reference>
<evidence type="ECO:0000313" key="2">
    <source>
        <dbReference type="EMBL" id="AGT13369.1"/>
    </source>
</evidence>
<dbReference type="Proteomes" id="UP000015547">
    <property type="component" value="Segment"/>
</dbReference>
<keyword evidence="3" id="KW-1185">Reference proteome</keyword>
<keyword evidence="1" id="KW-1133">Transmembrane helix</keyword>
<proteinExistence type="predicted"/>
<evidence type="ECO:0000256" key="1">
    <source>
        <dbReference type="SAM" id="Phobius"/>
    </source>
</evidence>
<accession>S5XZZ4</accession>
<dbReference type="RefSeq" id="YP_008433308.1">
    <property type="nucleotide sequence ID" value="NC_022094.1"/>
</dbReference>
<keyword evidence="1" id="KW-0812">Transmembrane</keyword>
<sequence length="54" mass="5841">MTLKGGAIVEGKFAGIGLKNILAIFFLFIVFIVMAKVVLTKYPIKGISEVIQTV</sequence>
<evidence type="ECO:0000313" key="3">
    <source>
        <dbReference type="Proteomes" id="UP000015547"/>
    </source>
</evidence>
<keyword evidence="1" id="KW-0472">Membrane</keyword>